<dbReference type="PANTHER" id="PTHR45926">
    <property type="entry name" value="OSJNBA0053K19.4 PROTEIN"/>
    <property type="match status" value="1"/>
</dbReference>
<evidence type="ECO:0000259" key="3">
    <source>
        <dbReference type="PROSITE" id="PS50014"/>
    </source>
</evidence>
<keyword evidence="1 2" id="KW-0103">Bromodomain</keyword>
<protein>
    <submittedName>
        <fullName evidence="4">Bromodomain-containing protein</fullName>
    </submittedName>
</protein>
<gene>
    <name evidence="4" type="ORF">TPC1_14391</name>
</gene>
<dbReference type="SMART" id="SM00297">
    <property type="entry name" value="BROMO"/>
    <property type="match status" value="1"/>
</dbReference>
<dbReference type="Pfam" id="PF00439">
    <property type="entry name" value="Bromodomain"/>
    <property type="match status" value="1"/>
</dbReference>
<dbReference type="InterPro" id="IPR018359">
    <property type="entry name" value="Bromodomain_CS"/>
</dbReference>
<dbReference type="InterPro" id="IPR001487">
    <property type="entry name" value="Bromodomain"/>
</dbReference>
<proteinExistence type="predicted"/>
<feature type="domain" description="Bromo" evidence="3">
    <location>
        <begin position="30"/>
        <end position="102"/>
    </location>
</feature>
<reference evidence="4" key="1">
    <citation type="submission" date="2015-07" db="EMBL/GenBank/DDBJ databases">
        <title>Adaptation to a free-living lifestyle via gene acquisitions in the diplomonad Trepomonas sp. PC1.</title>
        <authorList>
            <person name="Xu F."/>
            <person name="Jerlstrom-Hultqvist J."/>
            <person name="Kolisko M."/>
            <person name="Simpson A.G.B."/>
            <person name="Roger A.J."/>
            <person name="Svard S.G."/>
            <person name="Andersson J.O."/>
        </authorList>
    </citation>
    <scope>NUCLEOTIDE SEQUENCE</scope>
    <source>
        <strain evidence="4">PC1</strain>
    </source>
</reference>
<name>A0A146K978_9EUKA</name>
<evidence type="ECO:0000313" key="4">
    <source>
        <dbReference type="EMBL" id="JAP93363.1"/>
    </source>
</evidence>
<dbReference type="PROSITE" id="PS00633">
    <property type="entry name" value="BROMODOMAIN_1"/>
    <property type="match status" value="1"/>
</dbReference>
<sequence length="229" mass="26523">MADQAVRTGLTIIDDKLRHELIKVVDQMKKHKQHGSVFAEPVDYLALGLNDYLEVIKRPMDLSTLRSNLMAGEYIYLHQFLKEADLMWSNCRFYNSSQADTYFIRAADECEREFNRKMTNIEGLGLNAEQIKIIVQNPIPVISAEDEGPMTLLQLHLLSKKLADLPRDAQIQCVRWYYKQLALPEIDCSSDIRVVFKNNGQHAKVTRELDKLVTRKLDETRLLQKITKM</sequence>
<dbReference type="AlphaFoldDB" id="A0A146K978"/>
<dbReference type="EMBL" id="GDID01003243">
    <property type="protein sequence ID" value="JAP93363.1"/>
    <property type="molecule type" value="Transcribed_RNA"/>
</dbReference>
<evidence type="ECO:0000256" key="2">
    <source>
        <dbReference type="PROSITE-ProRule" id="PRU00035"/>
    </source>
</evidence>
<dbReference type="Gene3D" id="1.20.920.10">
    <property type="entry name" value="Bromodomain-like"/>
    <property type="match status" value="1"/>
</dbReference>
<evidence type="ECO:0000256" key="1">
    <source>
        <dbReference type="ARBA" id="ARBA00023117"/>
    </source>
</evidence>
<dbReference type="PROSITE" id="PS50014">
    <property type="entry name" value="BROMODOMAIN_2"/>
    <property type="match status" value="1"/>
</dbReference>
<dbReference type="SUPFAM" id="SSF47370">
    <property type="entry name" value="Bromodomain"/>
    <property type="match status" value="1"/>
</dbReference>
<dbReference type="PRINTS" id="PR00503">
    <property type="entry name" value="BROMODOMAIN"/>
</dbReference>
<dbReference type="InterPro" id="IPR036427">
    <property type="entry name" value="Bromodomain-like_sf"/>
</dbReference>
<organism evidence="4">
    <name type="scientific">Trepomonas sp. PC1</name>
    <dbReference type="NCBI Taxonomy" id="1076344"/>
    <lineage>
        <taxon>Eukaryota</taxon>
        <taxon>Metamonada</taxon>
        <taxon>Diplomonadida</taxon>
        <taxon>Hexamitidae</taxon>
        <taxon>Hexamitinae</taxon>
        <taxon>Trepomonas</taxon>
    </lineage>
</organism>
<accession>A0A146K978</accession>